<comment type="caution">
    <text evidence="1">The sequence shown here is derived from an EMBL/GenBank/DDBJ whole genome shotgun (WGS) entry which is preliminary data.</text>
</comment>
<feature type="non-terminal residue" evidence="1">
    <location>
        <position position="1"/>
    </location>
</feature>
<dbReference type="Gene3D" id="1.10.20.10">
    <property type="entry name" value="Histone, subunit A"/>
    <property type="match status" value="1"/>
</dbReference>
<organism evidence="1 2">
    <name type="scientific">Acromyrmex charruanus</name>
    <dbReference type="NCBI Taxonomy" id="2715315"/>
    <lineage>
        <taxon>Eukaryota</taxon>
        <taxon>Metazoa</taxon>
        <taxon>Ecdysozoa</taxon>
        <taxon>Arthropoda</taxon>
        <taxon>Hexapoda</taxon>
        <taxon>Insecta</taxon>
        <taxon>Pterygota</taxon>
        <taxon>Neoptera</taxon>
        <taxon>Endopterygota</taxon>
        <taxon>Hymenoptera</taxon>
        <taxon>Apocrita</taxon>
        <taxon>Aculeata</taxon>
        <taxon>Formicoidea</taxon>
        <taxon>Formicidae</taxon>
        <taxon>Myrmicinae</taxon>
        <taxon>Acromyrmex</taxon>
    </lineage>
</organism>
<dbReference type="SUPFAM" id="SSF47113">
    <property type="entry name" value="Histone-fold"/>
    <property type="match status" value="1"/>
</dbReference>
<gene>
    <name evidence="1" type="primary">His2a_4</name>
    <name evidence="1" type="ORF">G6Z76_0001078</name>
</gene>
<feature type="non-terminal residue" evidence="1">
    <location>
        <position position="58"/>
    </location>
</feature>
<keyword evidence="2" id="KW-1185">Reference proteome</keyword>
<dbReference type="InterPro" id="IPR009072">
    <property type="entry name" value="Histone-fold"/>
</dbReference>
<accession>A0A836F8R0</accession>
<name>A0A836F8R0_9HYME</name>
<dbReference type="Proteomes" id="UP000669903">
    <property type="component" value="Unassembled WGS sequence"/>
</dbReference>
<dbReference type="AlphaFoldDB" id="A0A836F8R0"/>
<dbReference type="EMBL" id="JAANIC010006523">
    <property type="protein sequence ID" value="KAG5328595.1"/>
    <property type="molecule type" value="Genomic_DNA"/>
</dbReference>
<evidence type="ECO:0000313" key="2">
    <source>
        <dbReference type="Proteomes" id="UP000669903"/>
    </source>
</evidence>
<evidence type="ECO:0000313" key="1">
    <source>
        <dbReference type="EMBL" id="KAG5328595.1"/>
    </source>
</evidence>
<dbReference type="GO" id="GO:0046982">
    <property type="term" value="F:protein heterodimerization activity"/>
    <property type="evidence" value="ECO:0007669"/>
    <property type="project" value="InterPro"/>
</dbReference>
<reference evidence="1" key="1">
    <citation type="submission" date="2020-03" db="EMBL/GenBank/DDBJ databases">
        <title>Relaxed selection underlies rapid genomic changes in the transitions from sociality to social parasitism in ants.</title>
        <authorList>
            <person name="Bi X."/>
        </authorList>
    </citation>
    <scope>NUCLEOTIDE SEQUENCE</scope>
    <source>
        <strain evidence="1">BGI-DK2014a</strain>
        <tissue evidence="1">Whole body</tissue>
    </source>
</reference>
<proteinExistence type="predicted"/>
<sequence length="58" mass="6641">MFGHGKGGKIKGKMKSCSNRTGLRFIIPRYLQLAIRNDEELYKLFSTVLLPKKTEKKA</sequence>
<protein>
    <submittedName>
        <fullName evidence="1">H2A protein</fullName>
    </submittedName>
</protein>